<organism evidence="1 2">
    <name type="scientific">Geosmithia morbida</name>
    <dbReference type="NCBI Taxonomy" id="1094350"/>
    <lineage>
        <taxon>Eukaryota</taxon>
        <taxon>Fungi</taxon>
        <taxon>Dikarya</taxon>
        <taxon>Ascomycota</taxon>
        <taxon>Pezizomycotina</taxon>
        <taxon>Sordariomycetes</taxon>
        <taxon>Hypocreomycetidae</taxon>
        <taxon>Hypocreales</taxon>
        <taxon>Bionectriaceae</taxon>
        <taxon>Geosmithia</taxon>
    </lineage>
</organism>
<sequence length="44" mass="5021">MRPDGLRSAHAGALRSCGYYNNSYDKNCYNCYNKVAGMRTRTKL</sequence>
<protein>
    <submittedName>
        <fullName evidence="1">Uncharacterized protein</fullName>
    </submittedName>
</protein>
<dbReference type="EMBL" id="JAANYQ010000022">
    <property type="protein sequence ID" value="KAF4119594.1"/>
    <property type="molecule type" value="Genomic_DNA"/>
</dbReference>
<name>A0A9P4YRB1_9HYPO</name>
<keyword evidence="2" id="KW-1185">Reference proteome</keyword>
<dbReference type="GeneID" id="55970731"/>
<dbReference type="RefSeq" id="XP_035318246.1">
    <property type="nucleotide sequence ID" value="XM_035466477.1"/>
</dbReference>
<dbReference type="Proteomes" id="UP000749293">
    <property type="component" value="Unassembled WGS sequence"/>
</dbReference>
<gene>
    <name evidence="1" type="ORF">GMORB2_4503</name>
</gene>
<evidence type="ECO:0000313" key="1">
    <source>
        <dbReference type="EMBL" id="KAF4119594.1"/>
    </source>
</evidence>
<dbReference type="AlphaFoldDB" id="A0A9P4YRB1"/>
<evidence type="ECO:0000313" key="2">
    <source>
        <dbReference type="Proteomes" id="UP000749293"/>
    </source>
</evidence>
<reference evidence="1" key="1">
    <citation type="submission" date="2020-03" db="EMBL/GenBank/DDBJ databases">
        <title>Site-based positive gene gene selection in Geosmithia morbida across the United States reveals a broad range of putative effectors and factors for local host and environmental adapation.</title>
        <authorList>
            <person name="Onufrak A."/>
            <person name="Murdoch R.W."/>
            <person name="Gazis R."/>
            <person name="Huff M."/>
            <person name="Staton M."/>
            <person name="Klingeman W."/>
            <person name="Hadziabdic D."/>
        </authorList>
    </citation>
    <scope>NUCLEOTIDE SEQUENCE</scope>
    <source>
        <strain evidence="1">1262</strain>
    </source>
</reference>
<comment type="caution">
    <text evidence="1">The sequence shown here is derived from an EMBL/GenBank/DDBJ whole genome shotgun (WGS) entry which is preliminary data.</text>
</comment>
<proteinExistence type="predicted"/>
<accession>A0A9P4YRB1</accession>